<dbReference type="InterPro" id="IPR042245">
    <property type="entry name" value="Tgt2/MlaC_sf"/>
</dbReference>
<dbReference type="Gene3D" id="3.10.450.710">
    <property type="entry name" value="Tgt2/MlaC"/>
    <property type="match status" value="1"/>
</dbReference>
<sequence>MKILRTLIVLAMMAVGAGSAQAADVAAAQALVESALNEGVGTFASGRTYPLEERTRLLDGLLRRHTEPSLLSAAVLGRFWGKLAPEEQAAFSERLLQFLVSSYVGMLTEAESGITFRVGAGEDLGNRVRVPAEVTRSIPGAVPSPVGWEVAFTPDGRPGIVDLTADGVSLIRAMREDFGSVLRASGGKIEPLMEALQRKIDANNKANLAPTSGN</sequence>
<feature type="chain" id="PRO_5010329129" evidence="1">
    <location>
        <begin position="23"/>
        <end position="214"/>
    </location>
</feature>
<dbReference type="OrthoDB" id="7341621at2"/>
<keyword evidence="3" id="KW-1185">Reference proteome</keyword>
<feature type="signal peptide" evidence="1">
    <location>
        <begin position="1"/>
        <end position="22"/>
    </location>
</feature>
<dbReference type="AlphaFoldDB" id="A0A1H6IJU8"/>
<accession>A0A1H6IJU8</accession>
<proteinExistence type="predicted"/>
<evidence type="ECO:0000313" key="3">
    <source>
        <dbReference type="Proteomes" id="UP000182983"/>
    </source>
</evidence>
<reference evidence="3" key="1">
    <citation type="submission" date="2016-10" db="EMBL/GenBank/DDBJ databases">
        <authorList>
            <person name="Varghese N."/>
            <person name="Submissions S."/>
        </authorList>
    </citation>
    <scope>NUCLEOTIDE SEQUENCE [LARGE SCALE GENOMIC DNA]</scope>
    <source>
        <strain evidence="3">DSM 13234</strain>
    </source>
</reference>
<evidence type="ECO:0000256" key="1">
    <source>
        <dbReference type="SAM" id="SignalP"/>
    </source>
</evidence>
<dbReference type="InterPro" id="IPR008869">
    <property type="entry name" value="MlaC/ttg2D"/>
</dbReference>
<dbReference type="Pfam" id="PF05494">
    <property type="entry name" value="MlaC"/>
    <property type="match status" value="1"/>
</dbReference>
<organism evidence="2 3">
    <name type="scientific">Magnetospirillum fulvum</name>
    <name type="common">Rhodospirillum fulvum</name>
    <dbReference type="NCBI Taxonomy" id="1082"/>
    <lineage>
        <taxon>Bacteria</taxon>
        <taxon>Pseudomonadati</taxon>
        <taxon>Pseudomonadota</taxon>
        <taxon>Alphaproteobacteria</taxon>
        <taxon>Rhodospirillales</taxon>
        <taxon>Rhodospirillaceae</taxon>
        <taxon>Magnetospirillum</taxon>
    </lineage>
</organism>
<protein>
    <submittedName>
        <fullName evidence="2">MlaC protein</fullName>
    </submittedName>
</protein>
<dbReference type="RefSeq" id="WP_074769250.1">
    <property type="nucleotide sequence ID" value="NZ_FNWO01000011.1"/>
</dbReference>
<gene>
    <name evidence="2" type="ORF">SAMN04244559_02599</name>
</gene>
<keyword evidence="1" id="KW-0732">Signal</keyword>
<dbReference type="Proteomes" id="UP000182983">
    <property type="component" value="Unassembled WGS sequence"/>
</dbReference>
<name>A0A1H6IJU8_MAGFU</name>
<evidence type="ECO:0000313" key="2">
    <source>
        <dbReference type="EMBL" id="SEH49147.1"/>
    </source>
</evidence>
<dbReference type="EMBL" id="FNWO01000011">
    <property type="protein sequence ID" value="SEH49147.1"/>
    <property type="molecule type" value="Genomic_DNA"/>
</dbReference>